<dbReference type="AlphaFoldDB" id="A0A7Z7NJ71"/>
<name>A0A7Z7NJ71_XANCH</name>
<protein>
    <submittedName>
        <fullName evidence="1">Uncharacterized protein</fullName>
    </submittedName>
</protein>
<gene>
    <name evidence="1" type="ORF">XFF6991_70006</name>
</gene>
<dbReference type="EMBL" id="OCZC01000098">
    <property type="protein sequence ID" value="SOO26854.1"/>
    <property type="molecule type" value="Genomic_DNA"/>
</dbReference>
<comment type="caution">
    <text evidence="1">The sequence shown here is derived from an EMBL/GenBank/DDBJ whole genome shotgun (WGS) entry which is preliminary data.</text>
</comment>
<evidence type="ECO:0000313" key="2">
    <source>
        <dbReference type="Proteomes" id="UP000234345"/>
    </source>
</evidence>
<reference evidence="1 2" key="1">
    <citation type="submission" date="2017-10" db="EMBL/GenBank/DDBJ databases">
        <authorList>
            <person name="Regsiter A."/>
            <person name="William W."/>
        </authorList>
    </citation>
    <scope>NUCLEOTIDE SEQUENCE [LARGE SCALE GENOMIC DNA]</scope>
    <source>
        <strain evidence="1 2">CFBP6991</strain>
    </source>
</reference>
<sequence>MRHGNILAEQLSKVNLEFARTARRIHRGTTHARWCSVAWYLYWHQAWSFKQVLVTSLPQSVTLSPNTWTRERQ</sequence>
<evidence type="ECO:0000313" key="1">
    <source>
        <dbReference type="EMBL" id="SOO26854.1"/>
    </source>
</evidence>
<dbReference type="Proteomes" id="UP000234345">
    <property type="component" value="Unassembled WGS sequence"/>
</dbReference>
<accession>A0A7Z7NJ71</accession>
<organism evidence="1 2">
    <name type="scientific">Xanthomonas campestris pv. phaseoli</name>
    <dbReference type="NCBI Taxonomy" id="317013"/>
    <lineage>
        <taxon>Bacteria</taxon>
        <taxon>Pseudomonadati</taxon>
        <taxon>Pseudomonadota</taxon>
        <taxon>Gammaproteobacteria</taxon>
        <taxon>Lysobacterales</taxon>
        <taxon>Lysobacteraceae</taxon>
        <taxon>Xanthomonas</taxon>
    </lineage>
</organism>
<proteinExistence type="predicted"/>